<gene>
    <name evidence="2" type="ORF">H8700_09395</name>
</gene>
<dbReference type="Gene3D" id="2.40.10.220">
    <property type="entry name" value="predicted glycosyltransferase like domains"/>
    <property type="match status" value="1"/>
</dbReference>
<organism evidence="2 3">
    <name type="scientific">Jutongia hominis</name>
    <dbReference type="NCBI Taxonomy" id="2763664"/>
    <lineage>
        <taxon>Bacteria</taxon>
        <taxon>Bacillati</taxon>
        <taxon>Bacillota</taxon>
        <taxon>Clostridia</taxon>
        <taxon>Lachnospirales</taxon>
        <taxon>Lachnospiraceae</taxon>
        <taxon>Jutongia</taxon>
    </lineage>
</organism>
<proteinExistence type="predicted"/>
<keyword evidence="3" id="KW-1185">Reference proteome</keyword>
<comment type="caution">
    <text evidence="2">The sequence shown here is derived from an EMBL/GenBank/DDBJ whole genome shotgun (WGS) entry which is preliminary data.</text>
</comment>
<feature type="domain" description="PilZ" evidence="1">
    <location>
        <begin position="148"/>
        <end position="232"/>
    </location>
</feature>
<reference evidence="2 3" key="1">
    <citation type="submission" date="2020-08" db="EMBL/GenBank/DDBJ databases">
        <title>Genome public.</title>
        <authorList>
            <person name="Liu C."/>
            <person name="Sun Q."/>
        </authorList>
    </citation>
    <scope>NUCLEOTIDE SEQUENCE [LARGE SCALE GENOMIC DNA]</scope>
    <source>
        <strain evidence="2 3">BX3</strain>
    </source>
</reference>
<accession>A0ABR7MXK1</accession>
<evidence type="ECO:0000259" key="1">
    <source>
        <dbReference type="Pfam" id="PF07238"/>
    </source>
</evidence>
<sequence length="247" mass="28923">MIDEYVKIGMTAKMYLSVSVKGENDADRQPCICVGKIEKILSEHEVEIEVLHQSEESFSKKETYVMYFIAPLEACMCHVSCLASYHDEQKKILSFKILSPLEKVQRRMHERISYHAELAFRTLSEPMKEWKEDQQELFTEVSDTYYKNYEDTVVDISGGGIRFTSKKCVKPNECILADFKTIQGGKSMMMHVFGQVVYCQALRNEKDVFDIRMKYIHLSEAKKEQIIRFVFQLEREQRNVKLRRGGE</sequence>
<evidence type="ECO:0000313" key="2">
    <source>
        <dbReference type="EMBL" id="MBC8557918.1"/>
    </source>
</evidence>
<dbReference type="Pfam" id="PF07238">
    <property type="entry name" value="PilZ"/>
    <property type="match status" value="1"/>
</dbReference>
<dbReference type="EMBL" id="JACRSW010000032">
    <property type="protein sequence ID" value="MBC8557918.1"/>
    <property type="molecule type" value="Genomic_DNA"/>
</dbReference>
<dbReference type="Proteomes" id="UP000637513">
    <property type="component" value="Unassembled WGS sequence"/>
</dbReference>
<name>A0ABR7MXK1_9FIRM</name>
<protein>
    <submittedName>
        <fullName evidence="2">PilZ domain-containing protein</fullName>
    </submittedName>
</protein>
<evidence type="ECO:0000313" key="3">
    <source>
        <dbReference type="Proteomes" id="UP000637513"/>
    </source>
</evidence>
<dbReference type="InterPro" id="IPR009875">
    <property type="entry name" value="PilZ_domain"/>
</dbReference>
<dbReference type="RefSeq" id="WP_022141943.1">
    <property type="nucleotide sequence ID" value="NZ_JACRSW010000032.1"/>
</dbReference>